<comment type="similarity">
    <text evidence="16">Belongs to the NOD1-NOD2 family.</text>
</comment>
<dbReference type="InterPro" id="IPR004020">
    <property type="entry name" value="DAPIN"/>
</dbReference>
<evidence type="ECO:0000256" key="4">
    <source>
        <dbReference type="ARBA" id="ARBA00022475"/>
    </source>
</evidence>
<dbReference type="Proteomes" id="UP001591681">
    <property type="component" value="Unassembled WGS sequence"/>
</dbReference>
<evidence type="ECO:0000256" key="13">
    <source>
        <dbReference type="ARBA" id="ARBA00023136"/>
    </source>
</evidence>
<keyword evidence="12" id="KW-0391">Immunity</keyword>
<feature type="domain" description="CARD" evidence="17">
    <location>
        <begin position="6"/>
        <end position="101"/>
    </location>
</feature>
<name>A0ABD1J4J4_9TELE</name>
<gene>
    <name evidence="20" type="ORF">ACEWY4_021906</name>
</gene>
<dbReference type="Pfam" id="PF00619">
    <property type="entry name" value="CARD"/>
    <property type="match status" value="2"/>
</dbReference>
<evidence type="ECO:0000256" key="6">
    <source>
        <dbReference type="ARBA" id="ARBA00022588"/>
    </source>
</evidence>
<dbReference type="InterPro" id="IPR051261">
    <property type="entry name" value="NLR"/>
</dbReference>
<evidence type="ECO:0000259" key="18">
    <source>
        <dbReference type="PROSITE" id="PS50824"/>
    </source>
</evidence>
<keyword evidence="8" id="KW-0677">Repeat</keyword>
<dbReference type="GO" id="GO:0005524">
    <property type="term" value="F:ATP binding"/>
    <property type="evidence" value="ECO:0007669"/>
    <property type="project" value="UniProtKB-KW"/>
</dbReference>
<evidence type="ECO:0000313" key="21">
    <source>
        <dbReference type="Proteomes" id="UP001591681"/>
    </source>
</evidence>
<dbReference type="PROSITE" id="PS50837">
    <property type="entry name" value="NACHT"/>
    <property type="match status" value="1"/>
</dbReference>
<dbReference type="SMART" id="SM01289">
    <property type="entry name" value="PYRIN"/>
    <property type="match status" value="1"/>
</dbReference>
<evidence type="ECO:0000256" key="16">
    <source>
        <dbReference type="ARBA" id="ARBA00038296"/>
    </source>
</evidence>
<evidence type="ECO:0000259" key="19">
    <source>
        <dbReference type="PROSITE" id="PS50837"/>
    </source>
</evidence>
<feature type="domain" description="Pyrin" evidence="18">
    <location>
        <begin position="1173"/>
        <end position="1256"/>
    </location>
</feature>
<comment type="subcellular location">
    <subcellularLocation>
        <location evidence="1">Basolateral cell membrane</location>
    </subcellularLocation>
    <subcellularLocation>
        <location evidence="2">Cell membrane</location>
        <topology evidence="2">Lipid-anchor</topology>
    </subcellularLocation>
    <subcellularLocation>
        <location evidence="3">Cytoplasm</location>
    </subcellularLocation>
</comment>
<dbReference type="InterPro" id="IPR032675">
    <property type="entry name" value="LRR_dom_sf"/>
</dbReference>
<keyword evidence="7" id="KW-0433">Leucine-rich repeat</keyword>
<dbReference type="PROSITE" id="PS50824">
    <property type="entry name" value="DAPIN"/>
    <property type="match status" value="1"/>
</dbReference>
<dbReference type="SUPFAM" id="SSF47986">
    <property type="entry name" value="DEATH domain"/>
    <property type="match status" value="3"/>
</dbReference>
<dbReference type="EMBL" id="JBHFQA010000019">
    <property type="protein sequence ID" value="KAL2082088.1"/>
    <property type="molecule type" value="Genomic_DNA"/>
</dbReference>
<evidence type="ECO:0000313" key="20">
    <source>
        <dbReference type="EMBL" id="KAL2082088.1"/>
    </source>
</evidence>
<dbReference type="SMART" id="SM00368">
    <property type="entry name" value="LRR_RI"/>
    <property type="match status" value="11"/>
</dbReference>
<keyword evidence="9" id="KW-0547">Nucleotide-binding</keyword>
<comment type="caution">
    <text evidence="20">The sequence shown here is derived from an EMBL/GenBank/DDBJ whole genome shotgun (WGS) entry which is preliminary data.</text>
</comment>
<dbReference type="Pfam" id="PF17776">
    <property type="entry name" value="NLRC4_HD2"/>
    <property type="match status" value="1"/>
</dbReference>
<keyword evidence="21" id="KW-1185">Reference proteome</keyword>
<dbReference type="Pfam" id="PF13516">
    <property type="entry name" value="LRR_6"/>
    <property type="match status" value="4"/>
</dbReference>
<proteinExistence type="inferred from homology"/>
<dbReference type="Pfam" id="PF05729">
    <property type="entry name" value="NACHT"/>
    <property type="match status" value="1"/>
</dbReference>
<feature type="domain" description="NACHT" evidence="19">
    <location>
        <begin position="215"/>
        <end position="353"/>
    </location>
</feature>
<keyword evidence="15" id="KW-0449">Lipoprotein</keyword>
<dbReference type="Gene3D" id="1.10.533.10">
    <property type="entry name" value="Death Domain, Fas"/>
    <property type="match status" value="3"/>
</dbReference>
<dbReference type="InterPro" id="IPR041075">
    <property type="entry name" value="NOD1/2_WH"/>
</dbReference>
<dbReference type="PROSITE" id="PS50209">
    <property type="entry name" value="CARD"/>
    <property type="match status" value="2"/>
</dbReference>
<dbReference type="GO" id="GO:0005737">
    <property type="term" value="C:cytoplasm"/>
    <property type="evidence" value="ECO:0007669"/>
    <property type="project" value="UniProtKB-SubCell"/>
</dbReference>
<evidence type="ECO:0000256" key="12">
    <source>
        <dbReference type="ARBA" id="ARBA00022859"/>
    </source>
</evidence>
<feature type="domain" description="CARD" evidence="17">
    <location>
        <begin position="1269"/>
        <end position="1347"/>
    </location>
</feature>
<evidence type="ECO:0000256" key="5">
    <source>
        <dbReference type="ARBA" id="ARBA00022490"/>
    </source>
</evidence>
<dbReference type="GO" id="GO:0016323">
    <property type="term" value="C:basolateral plasma membrane"/>
    <property type="evidence" value="ECO:0007669"/>
    <property type="project" value="UniProtKB-SubCell"/>
</dbReference>
<evidence type="ECO:0008006" key="22">
    <source>
        <dbReference type="Google" id="ProtNLM"/>
    </source>
</evidence>
<accession>A0ABD1J4J4</accession>
<evidence type="ECO:0000259" key="17">
    <source>
        <dbReference type="PROSITE" id="PS50209"/>
    </source>
</evidence>
<evidence type="ECO:0000256" key="11">
    <source>
        <dbReference type="ARBA" id="ARBA00022843"/>
    </source>
</evidence>
<evidence type="ECO:0000256" key="7">
    <source>
        <dbReference type="ARBA" id="ARBA00022614"/>
    </source>
</evidence>
<protein>
    <recommendedName>
        <fullName evidence="22">NACHT, LRR and PYD domains-containing protein 12-like</fullName>
    </recommendedName>
</protein>
<dbReference type="Pfam" id="PF17779">
    <property type="entry name" value="WHD_NOD2"/>
    <property type="match status" value="1"/>
</dbReference>
<evidence type="ECO:0000256" key="14">
    <source>
        <dbReference type="ARBA" id="ARBA00023139"/>
    </source>
</evidence>
<keyword evidence="13" id="KW-0472">Membrane</keyword>
<dbReference type="Gene3D" id="3.40.50.300">
    <property type="entry name" value="P-loop containing nucleotide triphosphate hydrolases"/>
    <property type="match status" value="1"/>
</dbReference>
<dbReference type="Pfam" id="PF02758">
    <property type="entry name" value="PYRIN"/>
    <property type="match status" value="1"/>
</dbReference>
<dbReference type="PANTHER" id="PTHR24106">
    <property type="entry name" value="NACHT, LRR AND CARD DOMAINS-CONTAINING"/>
    <property type="match status" value="1"/>
</dbReference>
<keyword evidence="10" id="KW-0067">ATP-binding</keyword>
<dbReference type="InterPro" id="IPR001611">
    <property type="entry name" value="Leu-rich_rpt"/>
</dbReference>
<dbReference type="SUPFAM" id="SSF52540">
    <property type="entry name" value="P-loop containing nucleoside triphosphate hydrolases"/>
    <property type="match status" value="1"/>
</dbReference>
<dbReference type="Gene3D" id="3.80.10.10">
    <property type="entry name" value="Ribonuclease Inhibitor"/>
    <property type="match status" value="3"/>
</dbReference>
<dbReference type="InterPro" id="IPR007111">
    <property type="entry name" value="NACHT_NTPase"/>
</dbReference>
<keyword evidence="6" id="KW-0399">Innate immunity</keyword>
<keyword evidence="14" id="KW-0564">Palmitate</keyword>
<dbReference type="InterPro" id="IPR001315">
    <property type="entry name" value="CARD"/>
</dbReference>
<dbReference type="InterPro" id="IPR027417">
    <property type="entry name" value="P-loop_NTPase"/>
</dbReference>
<dbReference type="CDD" id="cd01671">
    <property type="entry name" value="CARD"/>
    <property type="match status" value="2"/>
</dbReference>
<evidence type="ECO:0000256" key="10">
    <source>
        <dbReference type="ARBA" id="ARBA00022840"/>
    </source>
</evidence>
<dbReference type="InterPro" id="IPR011029">
    <property type="entry name" value="DEATH-like_dom_sf"/>
</dbReference>
<evidence type="ECO:0000256" key="8">
    <source>
        <dbReference type="ARBA" id="ARBA00022737"/>
    </source>
</evidence>
<evidence type="ECO:0000256" key="15">
    <source>
        <dbReference type="ARBA" id="ARBA00023288"/>
    </source>
</evidence>
<dbReference type="GO" id="GO:0045087">
    <property type="term" value="P:innate immune response"/>
    <property type="evidence" value="ECO:0007669"/>
    <property type="project" value="UniProtKB-KW"/>
</dbReference>
<keyword evidence="11" id="KW-0832">Ubl conjugation</keyword>
<sequence length="1370" mass="155274">MSSRRMDNNDSALLLRIRSALIQRISSGTLKNLLDGLQDKSHPVISRREAEDIMQISKPQQDQVTSLIDMVHKKGDKACGILLSLLEDEDNYLYQDLCLDAAAGIAKKDAALCTSRTETSMPTSSPTEDATSKEVIQQLKKRMEKDLERILQGVELNGEIKDLHDMYTKLHVLKDYKLGAIHDLEALRRQDTNAQAAGKEETIELSDVFRDASRKRLLTMGVAGVGKTISVKKFILDWAKGHHNQHFDFVFPLSFRALNIKAKKNEEKNDKYSLIKLLESEFPEIKALNTPLNHYNVLFIFDGLDECVLPLNFEDDKESDVQKDTALDTLVVSVISGSLLPSASVWITSRPSAASRIHCWPNMQMTEIRGFNEEQKLQYFERNCETNSAAFEQIKKCIKKSRTLNVMCQIPLFCWILLIVTKDVLCTPFAPNQNKNSYEGTMTTIYLRFLRQQMYELQKRFQQNWKSETETDWSSTIKNPKTEVHIQNLLNLGKLAFCKLNEGLPTFYEQDLEKYGITSTNAEFLTVCTQTRDSPDSVTNVYEFVHLSIQEFLAAFFAFYSLRNYKKDVLKKRGILEWLYWLVFSNKMLALQKTAVDQALESTDGHLDLFLRFLLGFTLMSNQKLFQDIVPGLKCKEENVQAIVEYIQQKIETSPPEKTINLFYCLSEMKIDSLVKEIQSFLTSGKLPRQDLSSTQWSALVFVLLTSEDTKNHFDLKKYGKSKALEKLLPVIKNTQKALLDNCLLNESSCKPLAKVISSSSQLTELDLSDNDLQNSGVKELFSEPNPNKPLKWNLQTLRLSRCRLTENSCSILASAICKNNSHLATLDLSHNALQDHGVYLLTPGIYHLGTLLLQKCNLTVESCKLLASSLTSSNLKVLDMSNNCLKYDANDQRNGLKIFFEALMSSQCKLEELRLQKCNLTVQSCRLLASSFKSSTYSNLKVLDMSNNDLKCDSPDTGMEFFFEALRSSHCKLEELRLQKCNLRGICCKGLSKNLISSQLKKLDLSTNDLQNEGITFLCSELESQQSAGCITSPCKLESLVLSQCNLTGKSCAVLVASLLKKTSCLTDLDLSNNDLQTRGAQELSTALLDPACSIKTLRLSGCLIPEVGFSALNSALQTNVNLRELDVRLNIQDIHSGKGTQLITTKLRNPHDVLGGIQILQYPVLELDPSLLTDLGQLSKEDMKSFKNYVLDTVSDDMPGLLEARLEQADVGDTVRLMTQSYGAEKVLNMSQDILKRLKCENQMDDEDQISPVSTDIADSVFFYKVKEELCDKLGNLENILRTLEKLGVLTANEKMSVEIESKGYKQNRTLIDILNQKREWSHRKFYQSLQTFNPVLVDSLKMQIDNNRHRDEYQRRYQIYNPNISLL</sequence>
<reference evidence="20 21" key="1">
    <citation type="submission" date="2024-09" db="EMBL/GenBank/DDBJ databases">
        <title>A chromosome-level genome assembly of Gray's grenadier anchovy, Coilia grayii.</title>
        <authorList>
            <person name="Fu Z."/>
        </authorList>
    </citation>
    <scope>NUCLEOTIDE SEQUENCE [LARGE SCALE GENOMIC DNA]</scope>
    <source>
        <strain evidence="20">G4</strain>
        <tissue evidence="20">Muscle</tissue>
    </source>
</reference>
<evidence type="ECO:0000256" key="9">
    <source>
        <dbReference type="ARBA" id="ARBA00022741"/>
    </source>
</evidence>
<evidence type="ECO:0000256" key="1">
    <source>
        <dbReference type="ARBA" id="ARBA00004187"/>
    </source>
</evidence>
<evidence type="ECO:0000256" key="2">
    <source>
        <dbReference type="ARBA" id="ARBA00004193"/>
    </source>
</evidence>
<keyword evidence="5" id="KW-0963">Cytoplasm</keyword>
<dbReference type="InterPro" id="IPR041267">
    <property type="entry name" value="NLRP_HD2"/>
</dbReference>
<dbReference type="SUPFAM" id="SSF52047">
    <property type="entry name" value="RNI-like"/>
    <property type="match status" value="2"/>
</dbReference>
<keyword evidence="4" id="KW-1003">Cell membrane</keyword>
<evidence type="ECO:0000256" key="3">
    <source>
        <dbReference type="ARBA" id="ARBA00004496"/>
    </source>
</evidence>
<organism evidence="20 21">
    <name type="scientific">Coilia grayii</name>
    <name type="common">Gray's grenadier anchovy</name>
    <dbReference type="NCBI Taxonomy" id="363190"/>
    <lineage>
        <taxon>Eukaryota</taxon>
        <taxon>Metazoa</taxon>
        <taxon>Chordata</taxon>
        <taxon>Craniata</taxon>
        <taxon>Vertebrata</taxon>
        <taxon>Euteleostomi</taxon>
        <taxon>Actinopterygii</taxon>
        <taxon>Neopterygii</taxon>
        <taxon>Teleostei</taxon>
        <taxon>Clupei</taxon>
        <taxon>Clupeiformes</taxon>
        <taxon>Clupeoidei</taxon>
        <taxon>Engraulidae</taxon>
        <taxon>Coilinae</taxon>
        <taxon>Coilia</taxon>
    </lineage>
</organism>